<protein>
    <submittedName>
        <fullName evidence="2">Class I SAM-dependent methyltransferase</fullName>
    </submittedName>
</protein>
<organism evidence="2 3">
    <name type="scientific">Streptosporangium fragile</name>
    <dbReference type="NCBI Taxonomy" id="46186"/>
    <lineage>
        <taxon>Bacteria</taxon>
        <taxon>Bacillati</taxon>
        <taxon>Actinomycetota</taxon>
        <taxon>Actinomycetes</taxon>
        <taxon>Streptosporangiales</taxon>
        <taxon>Streptosporangiaceae</taxon>
        <taxon>Streptosporangium</taxon>
    </lineage>
</organism>
<dbReference type="Pfam" id="PF13649">
    <property type="entry name" value="Methyltransf_25"/>
    <property type="match status" value="1"/>
</dbReference>
<keyword evidence="2" id="KW-0489">Methyltransferase</keyword>
<dbReference type="Gene3D" id="3.40.50.150">
    <property type="entry name" value="Vaccinia Virus protein VP39"/>
    <property type="match status" value="1"/>
</dbReference>
<dbReference type="InterPro" id="IPR029063">
    <property type="entry name" value="SAM-dependent_MTases_sf"/>
</dbReference>
<dbReference type="EMBL" id="BAAAVI010000041">
    <property type="protein sequence ID" value="GAA2887633.1"/>
    <property type="molecule type" value="Genomic_DNA"/>
</dbReference>
<dbReference type="CDD" id="cd02440">
    <property type="entry name" value="AdoMet_MTases"/>
    <property type="match status" value="1"/>
</dbReference>
<keyword evidence="2" id="KW-0808">Transferase</keyword>
<comment type="caution">
    <text evidence="2">The sequence shown here is derived from an EMBL/GenBank/DDBJ whole genome shotgun (WGS) entry which is preliminary data.</text>
</comment>
<keyword evidence="3" id="KW-1185">Reference proteome</keyword>
<accession>A0ABP6ILZ1</accession>
<evidence type="ECO:0000313" key="3">
    <source>
        <dbReference type="Proteomes" id="UP001500831"/>
    </source>
</evidence>
<dbReference type="PANTHER" id="PTHR43591:SF24">
    <property type="entry name" value="2-METHOXY-6-POLYPRENYL-1,4-BENZOQUINOL METHYLASE, MITOCHONDRIAL"/>
    <property type="match status" value="1"/>
</dbReference>
<name>A0ABP6ILZ1_9ACTN</name>
<dbReference type="SUPFAM" id="SSF53335">
    <property type="entry name" value="S-adenosyl-L-methionine-dependent methyltransferases"/>
    <property type="match status" value="1"/>
</dbReference>
<dbReference type="GO" id="GO:0008168">
    <property type="term" value="F:methyltransferase activity"/>
    <property type="evidence" value="ECO:0007669"/>
    <property type="project" value="UniProtKB-KW"/>
</dbReference>
<dbReference type="GO" id="GO:0032259">
    <property type="term" value="P:methylation"/>
    <property type="evidence" value="ECO:0007669"/>
    <property type="project" value="UniProtKB-KW"/>
</dbReference>
<sequence>MKPADVGTVFDSTDAEFAELGPVLWNPIGAATVAAARIHPGERVLDACCGAGSSAIPAAAAAGPEGRVDAVDLAGSLLEHGRRRAAAAGIGNLVFTRADVTSWAPAGNEPYDLVQCVHGVFFLPDMDAAVSRLIGLLRPGGRLVVTTWARGAMEDFGRAFSTAVEKVRGTPGQAPNNRDSVTRIDSEESLGGWMTGLGLERVTVTRSPLSLPLDDSLAWTLILGSGFRGLLNGLDDTAVERVRTILSGLLRERGLRTLDATSLIGVGVRPAE</sequence>
<dbReference type="InterPro" id="IPR041698">
    <property type="entry name" value="Methyltransf_25"/>
</dbReference>
<dbReference type="PANTHER" id="PTHR43591">
    <property type="entry name" value="METHYLTRANSFERASE"/>
    <property type="match status" value="1"/>
</dbReference>
<gene>
    <name evidence="2" type="ORF">GCM10010517_51530</name>
</gene>
<dbReference type="Proteomes" id="UP001500831">
    <property type="component" value="Unassembled WGS sequence"/>
</dbReference>
<evidence type="ECO:0000313" key="2">
    <source>
        <dbReference type="EMBL" id="GAA2887633.1"/>
    </source>
</evidence>
<proteinExistence type="predicted"/>
<reference evidence="3" key="1">
    <citation type="journal article" date="2019" name="Int. J. Syst. Evol. Microbiol.">
        <title>The Global Catalogue of Microorganisms (GCM) 10K type strain sequencing project: providing services to taxonomists for standard genome sequencing and annotation.</title>
        <authorList>
            <consortium name="The Broad Institute Genomics Platform"/>
            <consortium name="The Broad Institute Genome Sequencing Center for Infectious Disease"/>
            <person name="Wu L."/>
            <person name="Ma J."/>
        </authorList>
    </citation>
    <scope>NUCLEOTIDE SEQUENCE [LARGE SCALE GENOMIC DNA]</scope>
    <source>
        <strain evidence="3">JCM 6242</strain>
    </source>
</reference>
<evidence type="ECO:0000259" key="1">
    <source>
        <dbReference type="Pfam" id="PF13649"/>
    </source>
</evidence>
<feature type="domain" description="Methyltransferase" evidence="1">
    <location>
        <begin position="44"/>
        <end position="141"/>
    </location>
</feature>
<dbReference type="RefSeq" id="WP_344976649.1">
    <property type="nucleotide sequence ID" value="NZ_BAAAVI010000041.1"/>
</dbReference>